<dbReference type="Proteomes" id="UP000051184">
    <property type="component" value="Unassembled WGS sequence"/>
</dbReference>
<dbReference type="AlphaFoldDB" id="A0A0P1IKW0"/>
<accession>A0A0P1IKW0</accession>
<organism evidence="1 2">
    <name type="scientific">Cognatishimia activa</name>
    <dbReference type="NCBI Taxonomy" id="1715691"/>
    <lineage>
        <taxon>Bacteria</taxon>
        <taxon>Pseudomonadati</taxon>
        <taxon>Pseudomonadota</taxon>
        <taxon>Alphaproteobacteria</taxon>
        <taxon>Rhodobacterales</taxon>
        <taxon>Paracoccaceae</taxon>
        <taxon>Cognatishimia</taxon>
    </lineage>
</organism>
<reference evidence="2" key="1">
    <citation type="submission" date="2015-09" db="EMBL/GenBank/DDBJ databases">
        <authorList>
            <person name="Rodrigo-Torres Lidia"/>
            <person name="Arahal R.David."/>
        </authorList>
    </citation>
    <scope>NUCLEOTIDE SEQUENCE [LARGE SCALE GENOMIC DNA]</scope>
    <source>
        <strain evidence="2">CECT 5114</strain>
    </source>
</reference>
<protein>
    <submittedName>
        <fullName evidence="1">Uncharacterized protein</fullName>
    </submittedName>
</protein>
<name>A0A0P1IKW0_9RHOB</name>
<sequence>MADCYQINPCVAYANAKFENAKLAHVAHTNLPSHSRYTSKTNPKFIFQFMSSQLEVPCHAG</sequence>
<gene>
    <name evidence="1" type="ORF">TA5114_00020</name>
</gene>
<keyword evidence="2" id="KW-1185">Reference proteome</keyword>
<evidence type="ECO:0000313" key="1">
    <source>
        <dbReference type="EMBL" id="CUK24245.1"/>
    </source>
</evidence>
<proteinExistence type="predicted"/>
<evidence type="ECO:0000313" key="2">
    <source>
        <dbReference type="Proteomes" id="UP000051184"/>
    </source>
</evidence>
<dbReference type="EMBL" id="CYUE01000001">
    <property type="protein sequence ID" value="CUK24245.1"/>
    <property type="molecule type" value="Genomic_DNA"/>
</dbReference>